<dbReference type="SUPFAM" id="SSF53167">
    <property type="entry name" value="Purine and uridine phosphorylases"/>
    <property type="match status" value="1"/>
</dbReference>
<protein>
    <submittedName>
        <fullName evidence="1">Purine-nucleoside phosphorylase</fullName>
    </submittedName>
</protein>
<dbReference type="GO" id="GO:0009116">
    <property type="term" value="P:nucleoside metabolic process"/>
    <property type="evidence" value="ECO:0007669"/>
    <property type="project" value="InterPro"/>
</dbReference>
<evidence type="ECO:0000313" key="2">
    <source>
        <dbReference type="Proteomes" id="UP000189728"/>
    </source>
</evidence>
<comment type="caution">
    <text evidence="1">The sequence shown here is derived from an EMBL/GenBank/DDBJ whole genome shotgun (WGS) entry which is preliminary data.</text>
</comment>
<organism evidence="1 2">
    <name type="scientific">Campylobacter pinnipediorum subsp. pinnipediorum</name>
    <dbReference type="NCBI Taxonomy" id="1660067"/>
    <lineage>
        <taxon>Bacteria</taxon>
        <taxon>Pseudomonadati</taxon>
        <taxon>Campylobacterota</taxon>
        <taxon>Epsilonproteobacteria</taxon>
        <taxon>Campylobacterales</taxon>
        <taxon>Campylobacteraceae</taxon>
        <taxon>Campylobacter</taxon>
    </lineage>
</organism>
<dbReference type="Gene3D" id="3.40.50.1580">
    <property type="entry name" value="Nucleoside phosphorylase domain"/>
    <property type="match status" value="1"/>
</dbReference>
<gene>
    <name evidence="1" type="ORF">BFG04_07765</name>
</gene>
<proteinExistence type="predicted"/>
<dbReference type="GO" id="GO:0003824">
    <property type="term" value="F:catalytic activity"/>
    <property type="evidence" value="ECO:0007669"/>
    <property type="project" value="InterPro"/>
</dbReference>
<sequence>MIICAGKSESFAFARAIGVGLVDASISLSEICIKEKPNELLFVGSCGIYKNGKIFDIFESKNGTNIEISSLENNSYTPFEQKIINDVSCETLINSSTFITTNQTLAHKMSDIGCDVENMEFYSVLAVAKKFDIPAKGIFVATNFCNDNAHSDFIKNHKKAKEILEKYLIEKGLI</sequence>
<name>A0AAX0LD74_9BACT</name>
<reference evidence="1 2" key="1">
    <citation type="submission" date="2016-08" db="EMBL/GenBank/DDBJ databases">
        <title>Campylobacter species from sea mammals.</title>
        <authorList>
            <person name="Gilbert M.J."/>
            <person name="Byrne B.A."/>
            <person name="Zomer A.L."/>
            <person name="Wagenaar J.A."/>
        </authorList>
    </citation>
    <scope>NUCLEOTIDE SEQUENCE [LARGE SCALE GENOMIC DNA]</scope>
    <source>
        <strain evidence="1 2">1105248</strain>
    </source>
</reference>
<evidence type="ECO:0000313" key="1">
    <source>
        <dbReference type="EMBL" id="OPA82084.1"/>
    </source>
</evidence>
<dbReference type="Proteomes" id="UP000189728">
    <property type="component" value="Unassembled WGS sequence"/>
</dbReference>
<dbReference type="EMBL" id="MCRK01000004">
    <property type="protein sequence ID" value="OPA82084.1"/>
    <property type="molecule type" value="Genomic_DNA"/>
</dbReference>
<dbReference type="RefSeq" id="WP_069633311.1">
    <property type="nucleotide sequence ID" value="NZ_MCRK01000004.1"/>
</dbReference>
<accession>A0AAX0LD74</accession>
<dbReference type="InterPro" id="IPR035994">
    <property type="entry name" value="Nucleoside_phosphorylase_sf"/>
</dbReference>
<dbReference type="AlphaFoldDB" id="A0AAX0LD74"/>